<accession>A0AAE3KMU8</accession>
<dbReference type="EMBL" id="JAMZMM010000129">
    <property type="protein sequence ID" value="MCP2729614.1"/>
    <property type="molecule type" value="Genomic_DNA"/>
</dbReference>
<keyword evidence="3" id="KW-1185">Reference proteome</keyword>
<reference evidence="2" key="1">
    <citation type="submission" date="2022-06" db="EMBL/GenBank/DDBJ databases">
        <title>New cyanobacteria of genus Symplocastrum in benthos of Lake Baikal.</title>
        <authorList>
            <person name="Sorokovikova E."/>
            <person name="Tikhonova I."/>
            <person name="Krasnopeev A."/>
            <person name="Evseev P."/>
            <person name="Gladkikh A."/>
            <person name="Belykh O."/>
        </authorList>
    </citation>
    <scope>NUCLEOTIDE SEQUENCE</scope>
    <source>
        <strain evidence="2">BBK-W-15</strain>
    </source>
</reference>
<dbReference type="AlphaFoldDB" id="A0AAE3KMU8"/>
<dbReference type="Pfam" id="PF18480">
    <property type="entry name" value="DUF5615"/>
    <property type="match status" value="1"/>
</dbReference>
<feature type="domain" description="DUF5615" evidence="1">
    <location>
        <begin position="1"/>
        <end position="110"/>
    </location>
</feature>
<evidence type="ECO:0000313" key="2">
    <source>
        <dbReference type="EMBL" id="MCP2729614.1"/>
    </source>
</evidence>
<gene>
    <name evidence="2" type="ORF">NJ959_14270</name>
</gene>
<dbReference type="Proteomes" id="UP001204953">
    <property type="component" value="Unassembled WGS sequence"/>
</dbReference>
<organism evidence="2 3">
    <name type="scientific">Limnofasciculus baicalensis BBK-W-15</name>
    <dbReference type="NCBI Taxonomy" id="2699891"/>
    <lineage>
        <taxon>Bacteria</taxon>
        <taxon>Bacillati</taxon>
        <taxon>Cyanobacteriota</taxon>
        <taxon>Cyanophyceae</taxon>
        <taxon>Coleofasciculales</taxon>
        <taxon>Coleofasciculaceae</taxon>
        <taxon>Limnofasciculus</taxon>
        <taxon>Limnofasciculus baicalensis</taxon>
    </lineage>
</organism>
<dbReference type="RefSeq" id="WP_254012396.1">
    <property type="nucleotide sequence ID" value="NZ_JAMZMM010000129.1"/>
</dbReference>
<dbReference type="InterPro" id="IPR041049">
    <property type="entry name" value="DUF5615"/>
</dbReference>
<sequence length="114" mass="12774">MNFWLNAQLPPNLAQWLTDTFGVSAVTLQELGLRDAQDIDIFYAARANGDGTVIVTKDRDFIDLVVRLGTPPQILWLTCGNMANRELQRIFTQAFPQALELLQNGESIVEIGRI</sequence>
<proteinExistence type="predicted"/>
<protein>
    <submittedName>
        <fullName evidence="2">DUF5615 family PIN-like protein</fullName>
    </submittedName>
</protein>
<comment type="caution">
    <text evidence="2">The sequence shown here is derived from an EMBL/GenBank/DDBJ whole genome shotgun (WGS) entry which is preliminary data.</text>
</comment>
<evidence type="ECO:0000313" key="3">
    <source>
        <dbReference type="Proteomes" id="UP001204953"/>
    </source>
</evidence>
<evidence type="ECO:0000259" key="1">
    <source>
        <dbReference type="Pfam" id="PF18480"/>
    </source>
</evidence>
<name>A0AAE3KMU8_9CYAN</name>